<feature type="transmembrane region" description="Helical" evidence="2">
    <location>
        <begin position="234"/>
        <end position="254"/>
    </location>
</feature>
<name>A0A0S4J3F4_BODSA</name>
<dbReference type="SMART" id="SM00698">
    <property type="entry name" value="MORN"/>
    <property type="match status" value="17"/>
</dbReference>
<evidence type="ECO:0000313" key="3">
    <source>
        <dbReference type="EMBL" id="CUG85896.1"/>
    </source>
</evidence>
<keyword evidence="2" id="KW-0812">Transmembrane</keyword>
<dbReference type="FunFam" id="2.20.110.10:FF:000002">
    <property type="entry name" value="Phosphatidylinositol 4-phosphate 5-kinase 8"/>
    <property type="match status" value="1"/>
</dbReference>
<dbReference type="PANTHER" id="PTHR43215">
    <property type="entry name" value="RADIAL SPOKE HEAD 1 HOMOLOG"/>
    <property type="match status" value="1"/>
</dbReference>
<dbReference type="OrthoDB" id="423343at2759"/>
<reference evidence="4" key="1">
    <citation type="submission" date="2015-09" db="EMBL/GenBank/DDBJ databases">
        <authorList>
            <consortium name="Pathogen Informatics"/>
        </authorList>
    </citation>
    <scope>NUCLEOTIDE SEQUENCE [LARGE SCALE GENOMIC DNA]</scope>
    <source>
        <strain evidence="4">Lake Konstanz</strain>
    </source>
</reference>
<sequence length="1041" mass="116649">MSTNETLKGVTVLSGWVVGVNVTLPPLSYIVDGSKDIDSLLQFALPFLFVWLGGLAYGIYRTDDDGYVYGRRSIESKDPERRRIATAMTYILEGLQVIACSFGADGCSTLMGGSGFRGLAYIVLWMGPIKLSLGICATVQLLMMMFVLIPMVLWFTIKRETFNRFAAWFISGKFGIVTSLVQDCFLIYLPLPIFMQLIRSIPCTYYVTGEAARAMDDTVICGSYEHRLNAVTGAFIFFISFVTGVASGTIPALVARCDDMALNGRFVSVSFAIKGMMAVVYVVAESRHRFYHLALMMFLQMLLVFISFSMRPCLVERINFHRSAIYTISIATTSMCIIASALDDSLSPVGLGCGLAAVGAFAILLVLKYYFIVCHKLFPCIDFEEGEYEGDLSLGYDVPHGHGVLSWPDEDRVFTGNFFLGRVHGYGMLTFAKVFYQGDHFNGQRHGFGMTNIMENEEEESFEGFWLFDLPHGQGTKKFVDGNIYEGTFMNGLEHGGGKWTFDTTLGKTHVLGTWENGVFLDVVLDEDQEYQGEIRYGVPHGEGTMTIGDDVFEGEWRAGKLHGFGRVQMSEGSYEGHFCEGLYSDEGIWTDQNGVYSGHFLLGLGLKHGQGREETSDGVFEGQFEEGSRQGYGTFTYSTGAVYQGSWRNNEYHGWPDDRCGLILMLPLTVVPYFVRSRGHITFSNGMEYIGSWTDDQFHGEGRLRVPNVGEYEGKFLSGNRSGLGKMLLFDGSEYVGEWDLDLPHGNGQLTFTSMKSVASLGLLDPAEVSASTITKKPPPFMQFGGEYGGTFEDGEMHGYGVLVCQDGSKFEGEFRHNIPHGRGSLIISTGGSYEGEWVQGEKEGHGVMVYPDNRKYIGEWLGGRRHGHGELFAANGNRIHECEWAGDVPIQQHEMQTEEDELIPTIDIDEFLRDIMPAAISPSEIEEARFRKRIEVEEVYIRIRIPIILDEQISLVRVFKHFVTMNHHAVRAAIIREQQEEFDDMFKVTLAKVLNVWKTEFRTKNDREPKKSDLLSDNSIAPVYRRYMELTSKGHKDAQ</sequence>
<dbReference type="Proteomes" id="UP000051952">
    <property type="component" value="Unassembled WGS sequence"/>
</dbReference>
<feature type="transmembrane region" description="Helical" evidence="2">
    <location>
        <begin position="266"/>
        <end position="284"/>
    </location>
</feature>
<feature type="transmembrane region" description="Helical" evidence="2">
    <location>
        <begin position="167"/>
        <end position="189"/>
    </location>
</feature>
<organism evidence="3 4">
    <name type="scientific">Bodo saltans</name>
    <name type="common">Flagellated protozoan</name>
    <dbReference type="NCBI Taxonomy" id="75058"/>
    <lineage>
        <taxon>Eukaryota</taxon>
        <taxon>Discoba</taxon>
        <taxon>Euglenozoa</taxon>
        <taxon>Kinetoplastea</taxon>
        <taxon>Metakinetoplastina</taxon>
        <taxon>Eubodonida</taxon>
        <taxon>Bodonidae</taxon>
        <taxon>Bodo</taxon>
    </lineage>
</organism>
<dbReference type="InterPro" id="IPR003409">
    <property type="entry name" value="MORN"/>
</dbReference>
<dbReference type="PANTHER" id="PTHR43215:SF14">
    <property type="entry name" value="RADIAL SPOKE HEAD 1 HOMOLOG"/>
    <property type="match status" value="1"/>
</dbReference>
<feature type="transmembrane region" description="Helical" evidence="2">
    <location>
        <begin position="131"/>
        <end position="155"/>
    </location>
</feature>
<accession>A0A0S4J3F4</accession>
<feature type="transmembrane region" description="Helical" evidence="2">
    <location>
        <begin position="348"/>
        <end position="367"/>
    </location>
</feature>
<gene>
    <name evidence="3" type="ORF">BSAL_91010</name>
</gene>
<feature type="transmembrane region" description="Helical" evidence="2">
    <location>
        <begin position="12"/>
        <end position="31"/>
    </location>
</feature>
<evidence type="ECO:0000256" key="2">
    <source>
        <dbReference type="SAM" id="Phobius"/>
    </source>
</evidence>
<proteinExistence type="predicted"/>
<dbReference type="Pfam" id="PF02493">
    <property type="entry name" value="MORN"/>
    <property type="match status" value="16"/>
</dbReference>
<dbReference type="AlphaFoldDB" id="A0A0S4J3F4"/>
<keyword evidence="4" id="KW-1185">Reference proteome</keyword>
<dbReference type="VEuPathDB" id="TriTrypDB:BSAL_91010"/>
<evidence type="ECO:0000313" key="4">
    <source>
        <dbReference type="Proteomes" id="UP000051952"/>
    </source>
</evidence>
<protein>
    <submittedName>
        <fullName evidence="3">Uncharacterized protein</fullName>
    </submittedName>
</protein>
<feature type="transmembrane region" description="Helical" evidence="2">
    <location>
        <begin position="290"/>
        <end position="311"/>
    </location>
</feature>
<dbReference type="Gene3D" id="1.10.10.1460">
    <property type="match status" value="1"/>
</dbReference>
<keyword evidence="2" id="KW-1133">Transmembrane helix</keyword>
<keyword evidence="1" id="KW-0677">Repeat</keyword>
<feature type="transmembrane region" description="Helical" evidence="2">
    <location>
        <begin position="43"/>
        <end position="60"/>
    </location>
</feature>
<keyword evidence="2" id="KW-0472">Membrane</keyword>
<dbReference type="EMBL" id="CYKH01001210">
    <property type="protein sequence ID" value="CUG85896.1"/>
    <property type="molecule type" value="Genomic_DNA"/>
</dbReference>
<dbReference type="Gene3D" id="2.20.110.10">
    <property type="entry name" value="Histone H3 K4-specific methyltransferase SET7/9 N-terminal domain"/>
    <property type="match status" value="4"/>
</dbReference>
<dbReference type="SUPFAM" id="SSF82185">
    <property type="entry name" value="Histone H3 K4-specific methyltransferase SET7/9 N-terminal domain"/>
    <property type="match status" value="5"/>
</dbReference>
<evidence type="ECO:0000256" key="1">
    <source>
        <dbReference type="ARBA" id="ARBA00022737"/>
    </source>
</evidence>